<reference evidence="2" key="1">
    <citation type="journal article" date="2012" name="PLoS Genet.">
        <title>The genomes of the fungal plant pathogens Cladosporium fulvum and Dothistroma septosporum reveal adaptation to different hosts and lifestyles but also signatures of common ancestry.</title>
        <authorList>
            <person name="de Wit P.J.G.M."/>
            <person name="van der Burgt A."/>
            <person name="Oekmen B."/>
            <person name="Stergiopoulos I."/>
            <person name="Abd-Elsalam K.A."/>
            <person name="Aerts A.L."/>
            <person name="Bahkali A.H."/>
            <person name="Beenen H.G."/>
            <person name="Chettri P."/>
            <person name="Cox M.P."/>
            <person name="Datema E."/>
            <person name="de Vries R.P."/>
            <person name="Dhillon B."/>
            <person name="Ganley A.R."/>
            <person name="Griffiths S.A."/>
            <person name="Guo Y."/>
            <person name="Hamelin R.C."/>
            <person name="Henrissat B."/>
            <person name="Kabir M.S."/>
            <person name="Jashni M.K."/>
            <person name="Kema G."/>
            <person name="Klaubauf S."/>
            <person name="Lapidus A."/>
            <person name="Levasseur A."/>
            <person name="Lindquist E."/>
            <person name="Mehrabi R."/>
            <person name="Ohm R.A."/>
            <person name="Owen T.J."/>
            <person name="Salamov A."/>
            <person name="Schwelm A."/>
            <person name="Schijlen E."/>
            <person name="Sun H."/>
            <person name="van den Burg H.A."/>
            <person name="van Ham R.C.H.J."/>
            <person name="Zhang S."/>
            <person name="Goodwin S.B."/>
            <person name="Grigoriev I.V."/>
            <person name="Collemare J."/>
            <person name="Bradshaw R.E."/>
        </authorList>
    </citation>
    <scope>NUCLEOTIDE SEQUENCE [LARGE SCALE GENOMIC DNA]</scope>
    <source>
        <strain evidence="2">NZE10 / CBS 128990</strain>
    </source>
</reference>
<dbReference type="AlphaFoldDB" id="N1PCR9"/>
<protein>
    <submittedName>
        <fullName evidence="1">Uncharacterized protein</fullName>
    </submittedName>
</protein>
<dbReference type="OrthoDB" id="3646601at2759"/>
<name>N1PCR9_DOTSN</name>
<dbReference type="HOGENOM" id="CLU_1594493_0_0_1"/>
<dbReference type="EMBL" id="KB446544">
    <property type="protein sequence ID" value="EME39839.1"/>
    <property type="molecule type" value="Genomic_DNA"/>
</dbReference>
<evidence type="ECO:0000313" key="1">
    <source>
        <dbReference type="EMBL" id="EME39839.1"/>
    </source>
</evidence>
<dbReference type="OMA" id="MIAQADN"/>
<accession>N1PCR9</accession>
<sequence length="167" mass="18614">MVISGVPVAATAQNHKPCRLLGLPAEIWSRIGRSAIDDVPNVTAEMIAQADNTENTIIRRQSTDSKSPAPCNQLLAYYYQTKAGFQTNESSDVLASSGEWLRCVGAVNRRHILGITVLMDWNEDPAELKDGMQDPYWKGIEFRLVKVRSPIVDGDGYAWDKYKVVFL</sequence>
<keyword evidence="2" id="KW-1185">Reference proteome</keyword>
<organism evidence="1 2">
    <name type="scientific">Dothistroma septosporum (strain NZE10 / CBS 128990)</name>
    <name type="common">Red band needle blight fungus</name>
    <name type="synonym">Mycosphaerella pini</name>
    <dbReference type="NCBI Taxonomy" id="675120"/>
    <lineage>
        <taxon>Eukaryota</taxon>
        <taxon>Fungi</taxon>
        <taxon>Dikarya</taxon>
        <taxon>Ascomycota</taxon>
        <taxon>Pezizomycotina</taxon>
        <taxon>Dothideomycetes</taxon>
        <taxon>Dothideomycetidae</taxon>
        <taxon>Mycosphaerellales</taxon>
        <taxon>Mycosphaerellaceae</taxon>
        <taxon>Dothistroma</taxon>
    </lineage>
</organism>
<gene>
    <name evidence="1" type="ORF">DOTSEDRAFT_27797</name>
</gene>
<reference evidence="1 2" key="2">
    <citation type="journal article" date="2012" name="PLoS Pathog.">
        <title>Diverse lifestyles and strategies of plant pathogenesis encoded in the genomes of eighteen Dothideomycetes fungi.</title>
        <authorList>
            <person name="Ohm R.A."/>
            <person name="Feau N."/>
            <person name="Henrissat B."/>
            <person name="Schoch C.L."/>
            <person name="Horwitz B.A."/>
            <person name="Barry K.W."/>
            <person name="Condon B.J."/>
            <person name="Copeland A.C."/>
            <person name="Dhillon B."/>
            <person name="Glaser F."/>
            <person name="Hesse C.N."/>
            <person name="Kosti I."/>
            <person name="LaButti K."/>
            <person name="Lindquist E.A."/>
            <person name="Lucas S."/>
            <person name="Salamov A.A."/>
            <person name="Bradshaw R.E."/>
            <person name="Ciuffetti L."/>
            <person name="Hamelin R.C."/>
            <person name="Kema G.H.J."/>
            <person name="Lawrence C."/>
            <person name="Scott J.A."/>
            <person name="Spatafora J.W."/>
            <person name="Turgeon B.G."/>
            <person name="de Wit P.J.G.M."/>
            <person name="Zhong S."/>
            <person name="Goodwin S.B."/>
            <person name="Grigoriev I.V."/>
        </authorList>
    </citation>
    <scope>NUCLEOTIDE SEQUENCE [LARGE SCALE GENOMIC DNA]</scope>
    <source>
        <strain evidence="2">NZE10 / CBS 128990</strain>
    </source>
</reference>
<proteinExistence type="predicted"/>
<evidence type="ECO:0000313" key="2">
    <source>
        <dbReference type="Proteomes" id="UP000016933"/>
    </source>
</evidence>
<dbReference type="Proteomes" id="UP000016933">
    <property type="component" value="Unassembled WGS sequence"/>
</dbReference>